<keyword evidence="2" id="KW-1185">Reference proteome</keyword>
<dbReference type="SUPFAM" id="SSF50729">
    <property type="entry name" value="PH domain-like"/>
    <property type="match status" value="1"/>
</dbReference>
<dbReference type="EMBL" id="UZAM01012370">
    <property type="protein sequence ID" value="VDP21451.1"/>
    <property type="molecule type" value="Genomic_DNA"/>
</dbReference>
<reference evidence="1 2" key="2">
    <citation type="submission" date="2018-11" db="EMBL/GenBank/DDBJ databases">
        <authorList>
            <consortium name="Pathogen Informatics"/>
        </authorList>
    </citation>
    <scope>NUCLEOTIDE SEQUENCE [LARGE SCALE GENOMIC DNA]</scope>
</reference>
<reference evidence="3" key="1">
    <citation type="submission" date="2016-06" db="UniProtKB">
        <authorList>
            <consortium name="WormBaseParasite"/>
        </authorList>
    </citation>
    <scope>IDENTIFICATION</scope>
</reference>
<sequence>MQSVMNPAPLSQNSTSLTSHEKDYVSLPLASYQIEEWESDRPYAFRIFKQTSCFDVQEAEQFIIAAATREDQLDWINSFLLFSRSVNDKEGVCQRIELNPFLFLTVTGAIAKNLQEAAQCCMRYAIADDVVLSSENSEALEART</sequence>
<dbReference type="Proteomes" id="UP000270296">
    <property type="component" value="Unassembled WGS sequence"/>
</dbReference>
<evidence type="ECO:0000313" key="3">
    <source>
        <dbReference type="WBParaSite" id="SBAD_0000946301-mRNA-1"/>
    </source>
</evidence>
<proteinExistence type="predicted"/>
<accession>A0A183IZT6</accession>
<name>A0A183IZT6_9BILA</name>
<dbReference type="AlphaFoldDB" id="A0A183IZT6"/>
<gene>
    <name evidence="1" type="ORF">SBAD_LOCUS9134</name>
</gene>
<evidence type="ECO:0000313" key="2">
    <source>
        <dbReference type="Proteomes" id="UP000270296"/>
    </source>
</evidence>
<organism evidence="3">
    <name type="scientific">Soboliphyme baturini</name>
    <dbReference type="NCBI Taxonomy" id="241478"/>
    <lineage>
        <taxon>Eukaryota</taxon>
        <taxon>Metazoa</taxon>
        <taxon>Ecdysozoa</taxon>
        <taxon>Nematoda</taxon>
        <taxon>Enoplea</taxon>
        <taxon>Dorylaimia</taxon>
        <taxon>Dioctophymatida</taxon>
        <taxon>Dioctophymatoidea</taxon>
        <taxon>Soboliphymatidae</taxon>
        <taxon>Soboliphyme</taxon>
    </lineage>
</organism>
<dbReference type="WBParaSite" id="SBAD_0000946301-mRNA-1">
    <property type="protein sequence ID" value="SBAD_0000946301-mRNA-1"/>
    <property type="gene ID" value="SBAD_0000946301"/>
</dbReference>
<evidence type="ECO:0000313" key="1">
    <source>
        <dbReference type="EMBL" id="VDP21451.1"/>
    </source>
</evidence>
<protein>
    <submittedName>
        <fullName evidence="3">PH domain-containing protein</fullName>
    </submittedName>
</protein>